<evidence type="ECO:0000313" key="3">
    <source>
        <dbReference type="Proteomes" id="UP000499080"/>
    </source>
</evidence>
<proteinExistence type="predicted"/>
<dbReference type="AlphaFoldDB" id="A0A4Y2TA65"/>
<organism evidence="2 3">
    <name type="scientific">Araneus ventricosus</name>
    <name type="common">Orbweaver spider</name>
    <name type="synonym">Epeira ventricosa</name>
    <dbReference type="NCBI Taxonomy" id="182803"/>
    <lineage>
        <taxon>Eukaryota</taxon>
        <taxon>Metazoa</taxon>
        <taxon>Ecdysozoa</taxon>
        <taxon>Arthropoda</taxon>
        <taxon>Chelicerata</taxon>
        <taxon>Arachnida</taxon>
        <taxon>Araneae</taxon>
        <taxon>Araneomorphae</taxon>
        <taxon>Entelegynae</taxon>
        <taxon>Araneoidea</taxon>
        <taxon>Araneidae</taxon>
        <taxon>Araneus</taxon>
    </lineage>
</organism>
<protein>
    <submittedName>
        <fullName evidence="2">Uncharacterized protein</fullName>
    </submittedName>
</protein>
<reference evidence="2 3" key="1">
    <citation type="journal article" date="2019" name="Sci. Rep.">
        <title>Orb-weaving spider Araneus ventricosus genome elucidates the spidroin gene catalogue.</title>
        <authorList>
            <person name="Kono N."/>
            <person name="Nakamura H."/>
            <person name="Ohtoshi R."/>
            <person name="Moran D.A.P."/>
            <person name="Shinohara A."/>
            <person name="Yoshida Y."/>
            <person name="Fujiwara M."/>
            <person name="Mori M."/>
            <person name="Tomita M."/>
            <person name="Arakawa K."/>
        </authorList>
    </citation>
    <scope>NUCLEOTIDE SEQUENCE [LARGE SCALE GENOMIC DNA]</scope>
</reference>
<sequence>MRSPLILMFLSLYFFCEKTRSTILVKKVLVVDDPRRSAELHQVHEPVHPQEIQGNRVLETRSCLESPSMQEYDQEWPVLQYILDRSQNT</sequence>
<keyword evidence="3" id="KW-1185">Reference proteome</keyword>
<dbReference type="Proteomes" id="UP000499080">
    <property type="component" value="Unassembled WGS sequence"/>
</dbReference>
<gene>
    <name evidence="2" type="ORF">AVEN_83285_1</name>
</gene>
<keyword evidence="1" id="KW-0732">Signal</keyword>
<dbReference type="EMBL" id="BGPR01026555">
    <property type="protein sequence ID" value="GBN96376.1"/>
    <property type="molecule type" value="Genomic_DNA"/>
</dbReference>
<feature type="chain" id="PRO_5021420793" evidence="1">
    <location>
        <begin position="22"/>
        <end position="89"/>
    </location>
</feature>
<accession>A0A4Y2TA65</accession>
<comment type="caution">
    <text evidence="2">The sequence shown here is derived from an EMBL/GenBank/DDBJ whole genome shotgun (WGS) entry which is preliminary data.</text>
</comment>
<feature type="signal peptide" evidence="1">
    <location>
        <begin position="1"/>
        <end position="21"/>
    </location>
</feature>
<evidence type="ECO:0000313" key="2">
    <source>
        <dbReference type="EMBL" id="GBN96376.1"/>
    </source>
</evidence>
<name>A0A4Y2TA65_ARAVE</name>
<evidence type="ECO:0000256" key="1">
    <source>
        <dbReference type="SAM" id="SignalP"/>
    </source>
</evidence>